<dbReference type="AlphaFoldDB" id="A0AAN5CV86"/>
<feature type="compositionally biased region" description="Basic and acidic residues" evidence="1">
    <location>
        <begin position="843"/>
        <end position="880"/>
    </location>
</feature>
<name>A0AAN5CV86_9BILA</name>
<feature type="compositionally biased region" description="Polar residues" evidence="1">
    <location>
        <begin position="783"/>
        <end position="793"/>
    </location>
</feature>
<evidence type="ECO:0000313" key="2">
    <source>
        <dbReference type="EMBL" id="GMR50647.1"/>
    </source>
</evidence>
<feature type="compositionally biased region" description="Polar residues" evidence="1">
    <location>
        <begin position="755"/>
        <end position="767"/>
    </location>
</feature>
<feature type="compositionally biased region" description="Pro residues" evidence="1">
    <location>
        <begin position="601"/>
        <end position="617"/>
    </location>
</feature>
<evidence type="ECO:0000256" key="1">
    <source>
        <dbReference type="SAM" id="MobiDB-lite"/>
    </source>
</evidence>
<feature type="non-terminal residue" evidence="2">
    <location>
        <position position="931"/>
    </location>
</feature>
<feature type="region of interest" description="Disordered" evidence="1">
    <location>
        <begin position="530"/>
        <end position="896"/>
    </location>
</feature>
<reference evidence="3" key="1">
    <citation type="submission" date="2022-10" db="EMBL/GenBank/DDBJ databases">
        <title>Genome assembly of Pristionchus species.</title>
        <authorList>
            <person name="Yoshida K."/>
            <person name="Sommer R.J."/>
        </authorList>
    </citation>
    <scope>NUCLEOTIDE SEQUENCE [LARGE SCALE GENOMIC DNA]</scope>
    <source>
        <strain evidence="3">RS5460</strain>
    </source>
</reference>
<dbReference type="Proteomes" id="UP001328107">
    <property type="component" value="Unassembled WGS sequence"/>
</dbReference>
<feature type="region of interest" description="Disordered" evidence="1">
    <location>
        <begin position="410"/>
        <end position="472"/>
    </location>
</feature>
<feature type="compositionally biased region" description="Basic and acidic residues" evidence="1">
    <location>
        <begin position="288"/>
        <end position="298"/>
    </location>
</feature>
<proteinExistence type="predicted"/>
<protein>
    <submittedName>
        <fullName evidence="2">Uncharacterized protein</fullName>
    </submittedName>
</protein>
<evidence type="ECO:0000313" key="3">
    <source>
        <dbReference type="Proteomes" id="UP001328107"/>
    </source>
</evidence>
<feature type="compositionally biased region" description="Pro residues" evidence="1">
    <location>
        <begin position="337"/>
        <end position="346"/>
    </location>
</feature>
<gene>
    <name evidence="2" type="ORF">PMAYCL1PPCAC_20842</name>
</gene>
<feature type="compositionally biased region" description="Low complexity" evidence="1">
    <location>
        <begin position="369"/>
        <end position="378"/>
    </location>
</feature>
<sequence length="931" mass="104124">QEDFKRVVNGFLLSSGQPWDIQLLKTRINEYYAFFDVKGVDKYVEKHFKYKTFKEFLETATDVAVVDAQTGLIHPVLDDTNRDLYEDSVRNLRYKDEKERKKDDLITRTLDDPENVRGFYEGMNRLRQAIIKANEVHMEKEFAIAKISAMDGTDRLLFGININHVNTEYQNLFLVTLTKDCKKLCGRSTLHKGLMQGRPKCLIETIAMENKTEGGPGEKQGMYIALKESSHEYSEAEIKTAVDEARKNISTVTKRKKERHEKETKRIEIAANIRERERLAKEREELRKEAREELERQKARVAPPPPLVLPPSQAPPPAPTRQSRPCSEASIILDVPPISPTTPCPPSLLAFLPQRDSDDDDDETPPTGAKRSAPAMARAPPPPPPKPSANDSMDSLNAIVAAVPNKVRTIAAANDPDDSSNGGAYSDDEGGNYAKMTKAVKKVEKEKEKEQLPVPVLPPSSPPSALEVPYGQLPPTPYVLHYDDRQATLDESRDKALEAAAAAAIDCNRIAPSRAISRAAIARKEFKQVANPWEEGGDEGDSDEPVVQKQQQRKPQTPPTQTQSQPSLQQQQQAHQGLPQPYYGQQLLQPAASMQQMHPPMMAPPPPGHPGGPPVLPGQPYSPFGPPPPTPPHPAFQGDGMHAYPPPQSPFGQPGPWPPMAPPPPPMMMPPAAPYSPQYPQQPPFLSPPGPPHPSPNQQGQPVSVPGYPGTIYINVVTGPPSASQKQPEYLTLPGPEVVPRLPHLGLAHLVPPSSHGTLSQSMSYYQDPSRCQAPVPPHSPYNVPSRTQTRNRSPYRAPDSPRDHRDRGRVERERQYARIPRAEERKEKGNRVPSPHRRAASRRRDEGCDGRYEREERGREDRGREERRGGNRLRQDERGVGQLGYPQASSTPLNRTQDWGIWTDLNQLDTFKRRIRWQIIHTLKNVRDKN</sequence>
<keyword evidence="3" id="KW-1185">Reference proteome</keyword>
<organism evidence="2 3">
    <name type="scientific">Pristionchus mayeri</name>
    <dbReference type="NCBI Taxonomy" id="1317129"/>
    <lineage>
        <taxon>Eukaryota</taxon>
        <taxon>Metazoa</taxon>
        <taxon>Ecdysozoa</taxon>
        <taxon>Nematoda</taxon>
        <taxon>Chromadorea</taxon>
        <taxon>Rhabditida</taxon>
        <taxon>Rhabditina</taxon>
        <taxon>Diplogasteromorpha</taxon>
        <taxon>Diplogasteroidea</taxon>
        <taxon>Neodiplogasteridae</taxon>
        <taxon>Pristionchus</taxon>
    </lineage>
</organism>
<feature type="region of interest" description="Disordered" evidence="1">
    <location>
        <begin position="288"/>
        <end position="397"/>
    </location>
</feature>
<dbReference type="EMBL" id="BTRK01000004">
    <property type="protein sequence ID" value="GMR50647.1"/>
    <property type="molecule type" value="Genomic_DNA"/>
</dbReference>
<feature type="compositionally biased region" description="Pro residues" evidence="1">
    <location>
        <begin position="680"/>
        <end position="695"/>
    </location>
</feature>
<feature type="non-terminal residue" evidence="2">
    <location>
        <position position="1"/>
    </location>
</feature>
<comment type="caution">
    <text evidence="2">The sequence shown here is derived from an EMBL/GenBank/DDBJ whole genome shotgun (WGS) entry which is preliminary data.</text>
</comment>
<feature type="compositionally biased region" description="Pro residues" evidence="1">
    <location>
        <begin position="623"/>
        <end position="634"/>
    </location>
</feature>
<feature type="compositionally biased region" description="Basic and acidic residues" evidence="1">
    <location>
        <begin position="441"/>
        <end position="451"/>
    </location>
</feature>
<feature type="compositionally biased region" description="Pro residues" evidence="1">
    <location>
        <begin position="644"/>
        <end position="674"/>
    </location>
</feature>
<feature type="compositionally biased region" description="Acidic residues" evidence="1">
    <location>
        <begin position="535"/>
        <end position="544"/>
    </location>
</feature>
<feature type="compositionally biased region" description="Pro residues" evidence="1">
    <location>
        <begin position="302"/>
        <end position="319"/>
    </location>
</feature>
<feature type="compositionally biased region" description="Basic and acidic residues" evidence="1">
    <location>
        <begin position="800"/>
        <end position="831"/>
    </location>
</feature>
<feature type="compositionally biased region" description="Low complexity" evidence="1">
    <location>
        <begin position="548"/>
        <end position="600"/>
    </location>
</feature>
<accession>A0AAN5CV86</accession>